<feature type="transmembrane region" description="Helical" evidence="1">
    <location>
        <begin position="110"/>
        <end position="132"/>
    </location>
</feature>
<keyword evidence="3" id="KW-1185">Reference proteome</keyword>
<evidence type="ECO:0000313" key="3">
    <source>
        <dbReference type="Proteomes" id="UP000236161"/>
    </source>
</evidence>
<dbReference type="STRING" id="1088818.A0A2H9ZYV1"/>
<protein>
    <submittedName>
        <fullName evidence="2">Uncharacterized protein</fullName>
    </submittedName>
</protein>
<dbReference type="EMBL" id="KZ452392">
    <property type="protein sequence ID" value="PKA48464.1"/>
    <property type="molecule type" value="Genomic_DNA"/>
</dbReference>
<reference evidence="2 3" key="1">
    <citation type="journal article" date="2017" name="Nature">
        <title>The Apostasia genome and the evolution of orchids.</title>
        <authorList>
            <person name="Zhang G.Q."/>
            <person name="Liu K.W."/>
            <person name="Li Z."/>
            <person name="Lohaus R."/>
            <person name="Hsiao Y.Y."/>
            <person name="Niu S.C."/>
            <person name="Wang J.Y."/>
            <person name="Lin Y.C."/>
            <person name="Xu Q."/>
            <person name="Chen L.J."/>
            <person name="Yoshida K."/>
            <person name="Fujiwara S."/>
            <person name="Wang Z.W."/>
            <person name="Zhang Y.Q."/>
            <person name="Mitsuda N."/>
            <person name="Wang M."/>
            <person name="Liu G.H."/>
            <person name="Pecoraro L."/>
            <person name="Huang H.X."/>
            <person name="Xiao X.J."/>
            <person name="Lin M."/>
            <person name="Wu X.Y."/>
            <person name="Wu W.L."/>
            <person name="Chen Y.Y."/>
            <person name="Chang S.B."/>
            <person name="Sakamoto S."/>
            <person name="Ohme-Takagi M."/>
            <person name="Yagi M."/>
            <person name="Zeng S.J."/>
            <person name="Shen C.Y."/>
            <person name="Yeh C.M."/>
            <person name="Luo Y.B."/>
            <person name="Tsai W.C."/>
            <person name="Van de Peer Y."/>
            <person name="Liu Z.J."/>
        </authorList>
    </citation>
    <scope>NUCLEOTIDE SEQUENCE [LARGE SCALE GENOMIC DNA]</scope>
    <source>
        <strain evidence="3">cv. Shenzhen</strain>
        <tissue evidence="2">Stem</tissue>
    </source>
</reference>
<dbReference type="AlphaFoldDB" id="A0A2H9ZYV1"/>
<sequence>MVVDKAGNVILDIECLKQPPDKFCSASKSLARKNLLLFEKQSVEEQEADDPKKLFIKVHPPLLDLLKLPLVSSKAFTTLPSVVSSPIPADSGDGRSKRFQRLTAIHPRKILLFFATMSSIGTTILIYFTLAIHRRGGL</sequence>
<evidence type="ECO:0000256" key="1">
    <source>
        <dbReference type="SAM" id="Phobius"/>
    </source>
</evidence>
<dbReference type="PANTHER" id="PTHR34064:SF3">
    <property type="entry name" value="OS04G0672300 PROTEIN"/>
    <property type="match status" value="1"/>
</dbReference>
<keyword evidence="1" id="KW-0472">Membrane</keyword>
<dbReference type="OrthoDB" id="1928523at2759"/>
<keyword evidence="1" id="KW-1133">Transmembrane helix</keyword>
<keyword evidence="1" id="KW-0812">Transmembrane</keyword>
<name>A0A2H9ZYV1_9ASPA</name>
<gene>
    <name evidence="2" type="ORF">AXF42_Ash019920</name>
</gene>
<organism evidence="2 3">
    <name type="scientific">Apostasia shenzhenica</name>
    <dbReference type="NCBI Taxonomy" id="1088818"/>
    <lineage>
        <taxon>Eukaryota</taxon>
        <taxon>Viridiplantae</taxon>
        <taxon>Streptophyta</taxon>
        <taxon>Embryophyta</taxon>
        <taxon>Tracheophyta</taxon>
        <taxon>Spermatophyta</taxon>
        <taxon>Magnoliopsida</taxon>
        <taxon>Liliopsida</taxon>
        <taxon>Asparagales</taxon>
        <taxon>Orchidaceae</taxon>
        <taxon>Apostasioideae</taxon>
        <taxon>Apostasia</taxon>
    </lineage>
</organism>
<evidence type="ECO:0000313" key="2">
    <source>
        <dbReference type="EMBL" id="PKA48464.1"/>
    </source>
</evidence>
<dbReference type="PANTHER" id="PTHR34064">
    <property type="entry name" value="OS04G0672300 PROTEIN"/>
    <property type="match status" value="1"/>
</dbReference>
<proteinExistence type="predicted"/>
<accession>A0A2H9ZYV1</accession>
<dbReference type="Proteomes" id="UP000236161">
    <property type="component" value="Unassembled WGS sequence"/>
</dbReference>